<organism evidence="9 10">
    <name type="scientific">Plebeiibacterium marinum</name>
    <dbReference type="NCBI Taxonomy" id="2992111"/>
    <lineage>
        <taxon>Bacteria</taxon>
        <taxon>Pseudomonadati</taxon>
        <taxon>Bacteroidota</taxon>
        <taxon>Bacteroidia</taxon>
        <taxon>Marinilabiliales</taxon>
        <taxon>Marinilabiliaceae</taxon>
        <taxon>Plebeiibacterium</taxon>
    </lineage>
</organism>
<dbReference type="InterPro" id="IPR025943">
    <property type="entry name" value="Sigma_54_int_dom_ATP-bd_2"/>
</dbReference>
<dbReference type="Proteomes" id="UP001207408">
    <property type="component" value="Unassembled WGS sequence"/>
</dbReference>
<comment type="caution">
    <text evidence="9">The sequence shown here is derived from an EMBL/GenBank/DDBJ whole genome shotgun (WGS) entry which is preliminary data.</text>
</comment>
<evidence type="ECO:0000256" key="3">
    <source>
        <dbReference type="ARBA" id="ARBA00023015"/>
    </source>
</evidence>
<dbReference type="InterPro" id="IPR002197">
    <property type="entry name" value="HTH_Fis"/>
</dbReference>
<dbReference type="RefSeq" id="WP_301202665.1">
    <property type="nucleotide sequence ID" value="NZ_JAPDPI010000100.1"/>
</dbReference>
<dbReference type="InterPro" id="IPR025944">
    <property type="entry name" value="Sigma_54_int_dom_CS"/>
</dbReference>
<dbReference type="GO" id="GO:0043565">
    <property type="term" value="F:sequence-specific DNA binding"/>
    <property type="evidence" value="ECO:0007669"/>
    <property type="project" value="InterPro"/>
</dbReference>
<dbReference type="FunFam" id="1.10.8.60:FF:000014">
    <property type="entry name" value="DNA-binding transcriptional regulator NtrC"/>
    <property type="match status" value="1"/>
</dbReference>
<dbReference type="InterPro" id="IPR003593">
    <property type="entry name" value="AAA+_ATPase"/>
</dbReference>
<dbReference type="PROSITE" id="PS50045">
    <property type="entry name" value="SIGMA54_INTERACT_4"/>
    <property type="match status" value="1"/>
</dbReference>
<dbReference type="SMART" id="SM00382">
    <property type="entry name" value="AAA"/>
    <property type="match status" value="1"/>
</dbReference>
<feature type="domain" description="Sigma-54 factor interaction" evidence="8">
    <location>
        <begin position="207"/>
        <end position="436"/>
    </location>
</feature>
<evidence type="ECO:0000256" key="6">
    <source>
        <dbReference type="ARBA" id="ARBA00023163"/>
    </source>
</evidence>
<dbReference type="InterPro" id="IPR009057">
    <property type="entry name" value="Homeodomain-like_sf"/>
</dbReference>
<dbReference type="AlphaFoldDB" id="A0AAE3MHY3"/>
<dbReference type="Pfam" id="PF00158">
    <property type="entry name" value="Sigma54_activat"/>
    <property type="match status" value="1"/>
</dbReference>
<keyword evidence="2" id="KW-0067">ATP-binding</keyword>
<dbReference type="PROSITE" id="PS00688">
    <property type="entry name" value="SIGMA54_INTERACT_3"/>
    <property type="match status" value="1"/>
</dbReference>
<sequence>MAEKCIKGRDECYGLKEMTVLFEISQRLIASTELKNDLSPILNMLVEHLNAERSFLTIYNRNNSKIYIEAACGMSPQQQSLGKYKLGEGVIGKVIELGQPIVIQEISKSNLFLNKTRSKLQKEGRELTFICVPIVVENKMTGALSVVREFNPYITYEEDIHLLSVVGSLIAKTVQVRQKKAEELEELKKKNLQLQNEVDGNNFAKNIIGNSSKMRDVFSLVEMVAKTNSTVLIRGESGIGKELVADAIHSESSRKSKNLIKVNCSALPDSLIESELFGHEKGAFTGADQMRKGRFEMANGGTIFLDEIGDLPLSTQVKLLRVLQERQFERLGGSETISVDVRIVCATNCNLEELIEEGKFREDLFYRINVFPIFIPALRERRNDIPLLVDHFIQKINKKNRTNVRRITTAAIDMLMVYRWPGNVRELENVIERACILSRDNVLHSYHLPPTLQTADSTATGSHEGMTGVLERLEKQLIIDGMTTTKGNITKAAELLKITERMLGTRIKKYKIDAWRYKV</sequence>
<evidence type="ECO:0000256" key="5">
    <source>
        <dbReference type="ARBA" id="ARBA00023159"/>
    </source>
</evidence>
<evidence type="ECO:0000256" key="2">
    <source>
        <dbReference type="ARBA" id="ARBA00022840"/>
    </source>
</evidence>
<feature type="coiled-coil region" evidence="7">
    <location>
        <begin position="170"/>
        <end position="197"/>
    </location>
</feature>
<dbReference type="Pfam" id="PF01590">
    <property type="entry name" value="GAF"/>
    <property type="match status" value="1"/>
</dbReference>
<dbReference type="PRINTS" id="PR01590">
    <property type="entry name" value="HTHFIS"/>
</dbReference>
<dbReference type="InterPro" id="IPR027417">
    <property type="entry name" value="P-loop_NTPase"/>
</dbReference>
<dbReference type="InterPro" id="IPR058031">
    <property type="entry name" value="AAA_lid_NorR"/>
</dbReference>
<dbReference type="GO" id="GO:0006355">
    <property type="term" value="P:regulation of DNA-templated transcription"/>
    <property type="evidence" value="ECO:0007669"/>
    <property type="project" value="InterPro"/>
</dbReference>
<keyword evidence="4" id="KW-0238">DNA-binding</keyword>
<dbReference type="Gene3D" id="3.30.450.40">
    <property type="match status" value="1"/>
</dbReference>
<evidence type="ECO:0000256" key="1">
    <source>
        <dbReference type="ARBA" id="ARBA00022741"/>
    </source>
</evidence>
<evidence type="ECO:0000256" key="7">
    <source>
        <dbReference type="SAM" id="Coils"/>
    </source>
</evidence>
<gene>
    <name evidence="9" type="ORF">OM074_20975</name>
</gene>
<keyword evidence="5" id="KW-0010">Activator</keyword>
<keyword evidence="10" id="KW-1185">Reference proteome</keyword>
<evidence type="ECO:0000256" key="4">
    <source>
        <dbReference type="ARBA" id="ARBA00023125"/>
    </source>
</evidence>
<accession>A0AAE3MHY3</accession>
<keyword evidence="7" id="KW-0175">Coiled coil</keyword>
<dbReference type="InterPro" id="IPR003018">
    <property type="entry name" value="GAF"/>
</dbReference>
<keyword evidence="6" id="KW-0804">Transcription</keyword>
<name>A0AAE3MHY3_9BACT</name>
<dbReference type="SUPFAM" id="SSF52540">
    <property type="entry name" value="P-loop containing nucleoside triphosphate hydrolases"/>
    <property type="match status" value="1"/>
</dbReference>
<dbReference type="InterPro" id="IPR002078">
    <property type="entry name" value="Sigma_54_int"/>
</dbReference>
<dbReference type="SMART" id="SM00065">
    <property type="entry name" value="GAF"/>
    <property type="match status" value="1"/>
</dbReference>
<dbReference type="SUPFAM" id="SSF55781">
    <property type="entry name" value="GAF domain-like"/>
    <property type="match status" value="1"/>
</dbReference>
<dbReference type="Gene3D" id="1.10.10.60">
    <property type="entry name" value="Homeodomain-like"/>
    <property type="match status" value="1"/>
</dbReference>
<dbReference type="Pfam" id="PF02954">
    <property type="entry name" value="HTH_8"/>
    <property type="match status" value="1"/>
</dbReference>
<dbReference type="PANTHER" id="PTHR32071:SF57">
    <property type="entry name" value="C4-DICARBOXYLATE TRANSPORT TRANSCRIPTIONAL REGULATORY PROTEIN DCTD"/>
    <property type="match status" value="1"/>
</dbReference>
<keyword evidence="1" id="KW-0547">Nucleotide-binding</keyword>
<evidence type="ECO:0000313" key="10">
    <source>
        <dbReference type="Proteomes" id="UP001207408"/>
    </source>
</evidence>
<protein>
    <submittedName>
        <fullName evidence="9">Sigma 54-interacting transcriptional regulator</fullName>
    </submittedName>
</protein>
<dbReference type="FunFam" id="3.40.50.300:FF:000006">
    <property type="entry name" value="DNA-binding transcriptional regulator NtrC"/>
    <property type="match status" value="1"/>
</dbReference>
<dbReference type="Gene3D" id="3.40.50.300">
    <property type="entry name" value="P-loop containing nucleotide triphosphate hydrolases"/>
    <property type="match status" value="1"/>
</dbReference>
<dbReference type="SUPFAM" id="SSF46689">
    <property type="entry name" value="Homeodomain-like"/>
    <property type="match status" value="1"/>
</dbReference>
<dbReference type="PROSITE" id="PS00676">
    <property type="entry name" value="SIGMA54_INTERACT_2"/>
    <property type="match status" value="1"/>
</dbReference>
<proteinExistence type="predicted"/>
<dbReference type="EMBL" id="JAPDPI010000100">
    <property type="protein sequence ID" value="MCW3808106.1"/>
    <property type="molecule type" value="Genomic_DNA"/>
</dbReference>
<evidence type="ECO:0000259" key="8">
    <source>
        <dbReference type="PROSITE" id="PS50045"/>
    </source>
</evidence>
<dbReference type="Pfam" id="PF25601">
    <property type="entry name" value="AAA_lid_14"/>
    <property type="match status" value="1"/>
</dbReference>
<evidence type="ECO:0000313" key="9">
    <source>
        <dbReference type="EMBL" id="MCW3808106.1"/>
    </source>
</evidence>
<dbReference type="CDD" id="cd00009">
    <property type="entry name" value="AAA"/>
    <property type="match status" value="1"/>
</dbReference>
<reference evidence="9" key="1">
    <citation type="submission" date="2022-10" db="EMBL/GenBank/DDBJ databases">
        <authorList>
            <person name="Yu W.X."/>
        </authorList>
    </citation>
    <scope>NUCLEOTIDE SEQUENCE</scope>
    <source>
        <strain evidence="9">D04</strain>
    </source>
</reference>
<dbReference type="Gene3D" id="1.10.8.60">
    <property type="match status" value="1"/>
</dbReference>
<dbReference type="PANTHER" id="PTHR32071">
    <property type="entry name" value="TRANSCRIPTIONAL REGULATORY PROTEIN"/>
    <property type="match status" value="1"/>
</dbReference>
<keyword evidence="3" id="KW-0805">Transcription regulation</keyword>
<dbReference type="GO" id="GO:0005524">
    <property type="term" value="F:ATP binding"/>
    <property type="evidence" value="ECO:0007669"/>
    <property type="project" value="UniProtKB-KW"/>
</dbReference>
<dbReference type="InterPro" id="IPR029016">
    <property type="entry name" value="GAF-like_dom_sf"/>
</dbReference>